<dbReference type="EMBL" id="MN696166">
    <property type="protein sequence ID" value="QGY99512.1"/>
    <property type="molecule type" value="Genomic_DNA"/>
</dbReference>
<reference evidence="6" key="4">
    <citation type="journal article" date="2019" name="Viruses">
        <title>Genome Analysis of A Novel South African Cydia pomonella granulovirus (CpGV-SA) with Resistance-Breaking Potential.</title>
        <authorList>
            <person name="Motsoeneng B."/>
            <person name="Jukes M.D."/>
            <person name="Knox C.M."/>
            <person name="Hill M.P."/>
            <person name="Moore S.D."/>
        </authorList>
    </citation>
    <scope>NUCLEOTIDE SEQUENCE</scope>
    <source>
        <strain evidence="6">CpGV-SA</strain>
    </source>
</reference>
<dbReference type="EMBL" id="MN696167">
    <property type="protein sequence ID" value="QGY99654.1"/>
    <property type="molecule type" value="Genomic_DNA"/>
</dbReference>
<evidence type="ECO:0000313" key="11">
    <source>
        <dbReference type="EMBL" id="QGY99936.1"/>
    </source>
</evidence>
<dbReference type="EMBL" id="KM217573">
    <property type="protein sequence ID" value="AIU36771.1"/>
    <property type="molecule type" value="Genomic_DNA"/>
</dbReference>
<organism evidence="5">
    <name type="scientific">Cydia pomonella granulosis virus</name>
    <name type="common">CpGV</name>
    <name type="synonym">Cydia pomonella granulovirus</name>
    <dbReference type="NCBI Taxonomy" id="28289"/>
    <lineage>
        <taxon>Viruses</taxon>
        <taxon>Viruses incertae sedis</taxon>
        <taxon>Naldaviricetes</taxon>
        <taxon>Lefavirales</taxon>
        <taxon>Baculoviridae</taxon>
        <taxon>Betabaculovirus</taxon>
        <taxon>Betabaculovirus cypomonellae</taxon>
    </lineage>
</organism>
<evidence type="ECO:0000313" key="8">
    <source>
        <dbReference type="EMBL" id="QGY99512.1"/>
    </source>
</evidence>
<organismHost>
    <name type="scientific">Cydia pomonella</name>
    <name type="common">Codling moth</name>
    <dbReference type="NCBI Taxonomy" id="82600"/>
</organismHost>
<gene>
    <name evidence="5" type="primary">orf124</name>
</gene>
<dbReference type="OrthoDB" id="23381at10239"/>
<dbReference type="EMBL" id="KM217575">
    <property type="protein sequence ID" value="AIU37050.1"/>
    <property type="molecule type" value="Genomic_DNA"/>
</dbReference>
<evidence type="ECO:0000313" key="5">
    <source>
        <dbReference type="EMBL" id="AIU37331.1"/>
    </source>
</evidence>
<reference evidence="5" key="1">
    <citation type="journal article" date="2014" name="Proc. Natl. Acad. Sci. U.S.A.">
        <title>Baculovirus resistance in codling moth is virus isolate-dependent and the consequence of a mutation in viral gene pe38.</title>
        <authorList>
            <person name="Gebhardt M.M."/>
            <person name="Eberle K.E."/>
            <person name="Radtke P."/>
            <person name="Jehle J.A."/>
        </authorList>
    </citation>
    <scope>NUCLEOTIDE SEQUENCE</scope>
    <source>
        <strain evidence="5">CpGV-E2</strain>
        <strain evidence="2">CpGV-I07</strain>
        <strain evidence="4">CpGV-I12</strain>
        <strain evidence="3">CpGV-M</strain>
        <strain evidence="1">CpGV-S</strain>
    </source>
</reference>
<dbReference type="EMBL" id="MN696168">
    <property type="protein sequence ID" value="QGY99796.1"/>
    <property type="molecule type" value="Genomic_DNA"/>
</dbReference>
<evidence type="ECO:0000313" key="10">
    <source>
        <dbReference type="EMBL" id="QGY99796.1"/>
    </source>
</evidence>
<dbReference type="EMBL" id="MN696170">
    <property type="protein sequence ID" value="QGZ00080.1"/>
    <property type="molecule type" value="Genomic_DNA"/>
</dbReference>
<evidence type="ECO:0000313" key="6">
    <source>
        <dbReference type="EMBL" id="QDW81184.1"/>
    </source>
</evidence>
<protein>
    <submittedName>
        <fullName evidence="5">ORF124</fullName>
    </submittedName>
</protein>
<reference evidence="7" key="3">
    <citation type="journal article" date="2019" name="Virology">
        <title>Single nucleotide polymorphism (SNP) frequencies and distribution reveal complex genetic composition of seven novel natural isolates of Cydia pomonella granulovirus.</title>
        <authorList>
            <person name="Fan J."/>
            <person name="Wennmann J.T."/>
            <person name="Wang D."/>
            <person name="Jehle J.A."/>
        </authorList>
    </citation>
    <scope>NUCLEOTIDE SEQUENCE</scope>
    <source>
        <strain evidence="7">CpGV-ALE</strain>
        <strain evidence="8">CpGV-JQ</strain>
        <strain evidence="9">CpGV-KS1</strain>
        <strain evidence="10">CpGV-KS2</strain>
        <strain evidence="11">CpGV-WW</strain>
        <strain evidence="13">CpGV-ZY</strain>
        <strain evidence="12">CpGV-ZY2</strain>
    </source>
</reference>
<accession>A0A097P2G9</accession>
<evidence type="ECO:0000313" key="1">
    <source>
        <dbReference type="EMBL" id="AIU36771.1"/>
    </source>
</evidence>
<sequence>MILFTKEQFEQRRVAIVIDNNMQMHFKLVEVLRVLFKMCDHTYIDESHIRTFDEFPNTKYVTVSGLQSLARLSPRRVVADKLERWANNMCWKLMMTPVL</sequence>
<dbReference type="GeneID" id="921417"/>
<evidence type="ECO:0000313" key="3">
    <source>
        <dbReference type="EMBL" id="AIU37050.1"/>
    </source>
</evidence>
<proteinExistence type="predicted"/>
<reference evidence="2" key="2">
    <citation type="submission" date="2014-07" db="EMBL/GenBank/DDBJ databases">
        <title>Comparative genomics of CpGV: Evolution of a crop protection agent.</title>
        <authorList>
            <person name="Radtke P.C."/>
            <person name="Jehle J.A."/>
        </authorList>
    </citation>
    <scope>NUCLEOTIDE SEQUENCE</scope>
    <source>
        <strain evidence="2">CpGV-I07</strain>
    </source>
</reference>
<name>A0A097P2G9_GVCP</name>
<dbReference type="KEGG" id="vg:921417"/>
<evidence type="ECO:0000313" key="12">
    <source>
        <dbReference type="EMBL" id="QGZ00080.1"/>
    </source>
</evidence>
<evidence type="ECO:0000313" key="4">
    <source>
        <dbReference type="EMBL" id="AIU37192.1"/>
    </source>
</evidence>
<evidence type="ECO:0000313" key="13">
    <source>
        <dbReference type="EMBL" id="QGZ00221.1"/>
    </source>
</evidence>
<dbReference type="EMBL" id="KM217574">
    <property type="protein sequence ID" value="AIU36908.1"/>
    <property type="molecule type" value="Genomic_DNA"/>
</dbReference>
<evidence type="ECO:0000313" key="7">
    <source>
        <dbReference type="EMBL" id="QGY99370.1"/>
    </source>
</evidence>
<dbReference type="EMBL" id="KM217576">
    <property type="protein sequence ID" value="AIU37192.1"/>
    <property type="molecule type" value="Genomic_DNA"/>
</dbReference>
<dbReference type="EMBL" id="KM217577">
    <property type="protein sequence ID" value="AIU37331.1"/>
    <property type="molecule type" value="Genomic_DNA"/>
</dbReference>
<evidence type="ECO:0000313" key="9">
    <source>
        <dbReference type="EMBL" id="QGY99654.1"/>
    </source>
</evidence>
<dbReference type="EMBL" id="MN696169">
    <property type="protein sequence ID" value="QGY99936.1"/>
    <property type="molecule type" value="Genomic_DNA"/>
</dbReference>
<dbReference type="RefSeq" id="NP_148908.1">
    <property type="nucleotide sequence ID" value="NC_002816.1"/>
</dbReference>
<dbReference type="EMBL" id="MN696165">
    <property type="protein sequence ID" value="QGY99370.1"/>
    <property type="molecule type" value="Genomic_DNA"/>
</dbReference>
<evidence type="ECO:0000313" key="2">
    <source>
        <dbReference type="EMBL" id="AIU36908.1"/>
    </source>
</evidence>
<dbReference type="EMBL" id="MN696171">
    <property type="protein sequence ID" value="QGZ00221.1"/>
    <property type="molecule type" value="Genomic_DNA"/>
</dbReference>
<dbReference type="EMBL" id="MN075941">
    <property type="protein sequence ID" value="QDW81184.1"/>
    <property type="molecule type" value="Genomic_DNA"/>
</dbReference>